<accession>D8PKY1</accession>
<evidence type="ECO:0000256" key="1">
    <source>
        <dbReference type="SAM" id="MobiDB-lite"/>
    </source>
</evidence>
<feature type="transmembrane region" description="Helical" evidence="2">
    <location>
        <begin position="134"/>
        <end position="154"/>
    </location>
</feature>
<organism evidence="4">
    <name type="scientific">Schizophyllum commune (strain H4-8 / FGSC 9210)</name>
    <name type="common">Split gill fungus</name>
    <dbReference type="NCBI Taxonomy" id="578458"/>
    <lineage>
        <taxon>Eukaryota</taxon>
        <taxon>Fungi</taxon>
        <taxon>Dikarya</taxon>
        <taxon>Basidiomycota</taxon>
        <taxon>Agaricomycotina</taxon>
        <taxon>Agaricomycetes</taxon>
        <taxon>Agaricomycetidae</taxon>
        <taxon>Agaricales</taxon>
        <taxon>Schizophyllaceae</taxon>
        <taxon>Schizophyllum</taxon>
    </lineage>
</organism>
<name>D8PKY1_SCHCM</name>
<keyword evidence="2" id="KW-0812">Transmembrane</keyword>
<dbReference type="OMA" id="HNMMERD"/>
<feature type="compositionally biased region" description="Pro residues" evidence="1">
    <location>
        <begin position="1"/>
        <end position="11"/>
    </location>
</feature>
<dbReference type="InParanoid" id="D8PKY1"/>
<feature type="region of interest" description="Disordered" evidence="1">
    <location>
        <begin position="182"/>
        <end position="420"/>
    </location>
</feature>
<feature type="compositionally biased region" description="Acidic residues" evidence="1">
    <location>
        <begin position="378"/>
        <end position="393"/>
    </location>
</feature>
<feature type="compositionally biased region" description="Low complexity" evidence="1">
    <location>
        <begin position="208"/>
        <end position="226"/>
    </location>
</feature>
<dbReference type="EMBL" id="GL377302">
    <property type="protein sequence ID" value="EFJ01978.1"/>
    <property type="molecule type" value="Genomic_DNA"/>
</dbReference>
<gene>
    <name evidence="3" type="ORF">SCHCODRAFT_103221</name>
</gene>
<keyword evidence="2" id="KW-1133">Transmembrane helix</keyword>
<feature type="transmembrane region" description="Helical" evidence="2">
    <location>
        <begin position="106"/>
        <end position="128"/>
    </location>
</feature>
<proteinExistence type="predicted"/>
<sequence length="420" mass="43484">MQRTPADPPPASNDSRIHSSSNLRTDRTPRAGTCQSADTSKTSSILRGRQSSALSLSDVGEGYIRREAGRLEGRARCSSIPSSTVLLPHLALLLARRIPTSLPPTYPSVFPAAVSYPVSTFAVVRFLLLLTRSFILLCFYVVACTHPFLYTLLLDFINKISLLSFPDLHLLCPQASYPTSFRHQTRARVSEKALPRRRLQAHPPPPSSHSSSPSSSTSISSSNSSSPLPPRPDDPAVILRRTPMKPREGADEDAGGGGTARKGSSRESARGSAKVGHVTDDAENIAGSGACVDEGGEGAATGDAASDAEDVTEGGRGIVEGAEGVTEGGAGVGKDVSNETDGVGEGHEGVGEGEEDITDNAGRIVDDAGDITDNGGDVADDAGDITDDAGDIADDARDVADDAKGADDATGAVEGGGRGR</sequence>
<dbReference type="Proteomes" id="UP000007431">
    <property type="component" value="Unassembled WGS sequence"/>
</dbReference>
<feature type="compositionally biased region" description="Polar residues" evidence="1">
    <location>
        <begin position="12"/>
        <end position="23"/>
    </location>
</feature>
<keyword evidence="2" id="KW-0472">Membrane</keyword>
<evidence type="ECO:0000256" key="2">
    <source>
        <dbReference type="SAM" id="Phobius"/>
    </source>
</evidence>
<keyword evidence="4" id="KW-1185">Reference proteome</keyword>
<evidence type="ECO:0000313" key="3">
    <source>
        <dbReference type="EMBL" id="EFJ01978.1"/>
    </source>
</evidence>
<protein>
    <submittedName>
        <fullName evidence="3">Uncharacterized protein</fullName>
    </submittedName>
</protein>
<dbReference type="VEuPathDB" id="FungiDB:SCHCODRAFT_02731347"/>
<feature type="compositionally biased region" description="Basic and acidic residues" evidence="1">
    <location>
        <begin position="394"/>
        <end position="407"/>
    </location>
</feature>
<feature type="region of interest" description="Disordered" evidence="1">
    <location>
        <begin position="1"/>
        <end position="49"/>
    </location>
</feature>
<reference evidence="3 4" key="1">
    <citation type="journal article" date="2010" name="Nat. Biotechnol.">
        <title>Genome sequence of the model mushroom Schizophyllum commune.</title>
        <authorList>
            <person name="Ohm R.A."/>
            <person name="de Jong J.F."/>
            <person name="Lugones L.G."/>
            <person name="Aerts A."/>
            <person name="Kothe E."/>
            <person name="Stajich J.E."/>
            <person name="de Vries R.P."/>
            <person name="Record E."/>
            <person name="Levasseur A."/>
            <person name="Baker S.E."/>
            <person name="Bartholomew K.A."/>
            <person name="Coutinho P.M."/>
            <person name="Erdmann S."/>
            <person name="Fowler T.J."/>
            <person name="Gathman A.C."/>
            <person name="Lombard V."/>
            <person name="Henrissat B."/>
            <person name="Knabe N."/>
            <person name="Kuees U."/>
            <person name="Lilly W.W."/>
            <person name="Lindquist E."/>
            <person name="Lucas S."/>
            <person name="Magnuson J.K."/>
            <person name="Piumi F."/>
            <person name="Raudaskoski M."/>
            <person name="Salamov A."/>
            <person name="Schmutz J."/>
            <person name="Schwarze F.W.M.R."/>
            <person name="vanKuyk P.A."/>
            <person name="Horton J.S."/>
            <person name="Grigoriev I.V."/>
            <person name="Woesten H.A.B."/>
        </authorList>
    </citation>
    <scope>NUCLEOTIDE SEQUENCE [LARGE SCALE GENOMIC DNA]</scope>
    <source>
        <strain evidence="4">H4-8 / FGSC 9210</strain>
    </source>
</reference>
<evidence type="ECO:0000313" key="4">
    <source>
        <dbReference type="Proteomes" id="UP000007431"/>
    </source>
</evidence>
<feature type="non-terminal residue" evidence="3">
    <location>
        <position position="420"/>
    </location>
</feature>
<dbReference type="AlphaFoldDB" id="D8PKY1"/>
<dbReference type="HOGENOM" id="CLU_654083_0_0_1"/>
<feature type="compositionally biased region" description="Polar residues" evidence="1">
    <location>
        <begin position="33"/>
        <end position="49"/>
    </location>
</feature>